<reference evidence="7" key="2">
    <citation type="journal article" date="2024" name="Plant">
        <title>Genomic evolution and insights into agronomic trait innovations of Sesamum species.</title>
        <authorList>
            <person name="Miao H."/>
            <person name="Wang L."/>
            <person name="Qu L."/>
            <person name="Liu H."/>
            <person name="Sun Y."/>
            <person name="Le M."/>
            <person name="Wang Q."/>
            <person name="Wei S."/>
            <person name="Zheng Y."/>
            <person name="Lin W."/>
            <person name="Duan Y."/>
            <person name="Cao H."/>
            <person name="Xiong S."/>
            <person name="Wang X."/>
            <person name="Wei L."/>
            <person name="Li C."/>
            <person name="Ma Q."/>
            <person name="Ju M."/>
            <person name="Zhao R."/>
            <person name="Li G."/>
            <person name="Mu C."/>
            <person name="Tian Q."/>
            <person name="Mei H."/>
            <person name="Zhang T."/>
            <person name="Gao T."/>
            <person name="Zhang H."/>
        </authorList>
    </citation>
    <scope>NUCLEOTIDE SEQUENCE</scope>
    <source>
        <strain evidence="7">KEN1</strain>
    </source>
</reference>
<keyword evidence="3 5" id="KW-1133">Transmembrane helix</keyword>
<evidence type="ECO:0000256" key="1">
    <source>
        <dbReference type="ARBA" id="ARBA00004141"/>
    </source>
</evidence>
<organism evidence="7">
    <name type="scientific">Sesamum latifolium</name>
    <dbReference type="NCBI Taxonomy" id="2727402"/>
    <lineage>
        <taxon>Eukaryota</taxon>
        <taxon>Viridiplantae</taxon>
        <taxon>Streptophyta</taxon>
        <taxon>Embryophyta</taxon>
        <taxon>Tracheophyta</taxon>
        <taxon>Spermatophyta</taxon>
        <taxon>Magnoliopsida</taxon>
        <taxon>eudicotyledons</taxon>
        <taxon>Gunneridae</taxon>
        <taxon>Pentapetalae</taxon>
        <taxon>asterids</taxon>
        <taxon>lamiids</taxon>
        <taxon>Lamiales</taxon>
        <taxon>Pedaliaceae</taxon>
        <taxon>Sesamum</taxon>
    </lineage>
</organism>
<keyword evidence="7" id="KW-0328">Glycosyltransferase</keyword>
<dbReference type="GO" id="GO:0016020">
    <property type="term" value="C:membrane"/>
    <property type="evidence" value="ECO:0007669"/>
    <property type="project" value="UniProtKB-SubCell"/>
</dbReference>
<evidence type="ECO:0000256" key="4">
    <source>
        <dbReference type="ARBA" id="ARBA00023136"/>
    </source>
</evidence>
<dbReference type="PANTHER" id="PTHR47681">
    <property type="entry name" value="PHOSPHATIDYLINOSITOL N-ACETYLGLUCOSAMINYLTRANSFERASE SUBUNIT P-RELATED"/>
    <property type="match status" value="1"/>
</dbReference>
<evidence type="ECO:0000313" key="7">
    <source>
        <dbReference type="EMBL" id="KAL0410793.1"/>
    </source>
</evidence>
<gene>
    <name evidence="7" type="ORF">Slati_3669000</name>
</gene>
<evidence type="ECO:0000256" key="2">
    <source>
        <dbReference type="ARBA" id="ARBA00022692"/>
    </source>
</evidence>
<evidence type="ECO:0000256" key="3">
    <source>
        <dbReference type="ARBA" id="ARBA00022989"/>
    </source>
</evidence>
<dbReference type="AlphaFoldDB" id="A0AAW2U2R8"/>
<evidence type="ECO:0000259" key="6">
    <source>
        <dbReference type="Pfam" id="PF08510"/>
    </source>
</evidence>
<feature type="domain" description="PIG-P" evidence="6">
    <location>
        <begin position="49"/>
        <end position="169"/>
    </location>
</feature>
<dbReference type="EMBL" id="JACGWN010000013">
    <property type="protein sequence ID" value="KAL0410793.1"/>
    <property type="molecule type" value="Genomic_DNA"/>
</dbReference>
<feature type="transmembrane region" description="Helical" evidence="5">
    <location>
        <begin position="52"/>
        <end position="74"/>
    </location>
</feature>
<accession>A0AAW2U2R8</accession>
<sequence length="207" mass="22679">MEGRSFFNIPRRILSFIQNGNGNAGVPFSDSDDQPPTGFGGSAKGGERHYEVYGLVGSVTTVFAAVIFLIWVYVPDYWLNSIGIYYHPSRYLALPYVVVTIVVAIGIYVGMDFLATPPPTSLKSIFDEWSEEPPVSVIGIPSANDDDDDQPSYNIQPITDIDINQADETMCDELATGSIELMTQTMTMLLDSTTSSVGRNPTMNNVM</sequence>
<keyword evidence="7" id="KW-0808">Transferase</keyword>
<comment type="caution">
    <text evidence="7">The sequence shown here is derived from an EMBL/GenBank/DDBJ whole genome shotgun (WGS) entry which is preliminary data.</text>
</comment>
<evidence type="ECO:0000256" key="5">
    <source>
        <dbReference type="SAM" id="Phobius"/>
    </source>
</evidence>
<dbReference type="GO" id="GO:0016757">
    <property type="term" value="F:glycosyltransferase activity"/>
    <property type="evidence" value="ECO:0007669"/>
    <property type="project" value="UniProtKB-KW"/>
</dbReference>
<dbReference type="InterPro" id="IPR013717">
    <property type="entry name" value="PIG-P"/>
</dbReference>
<feature type="transmembrane region" description="Helical" evidence="5">
    <location>
        <begin position="94"/>
        <end position="115"/>
    </location>
</feature>
<comment type="subcellular location">
    <subcellularLocation>
        <location evidence="1">Membrane</location>
        <topology evidence="1">Multi-pass membrane protein</topology>
    </subcellularLocation>
</comment>
<dbReference type="Pfam" id="PF08510">
    <property type="entry name" value="PIG-P"/>
    <property type="match status" value="1"/>
</dbReference>
<proteinExistence type="predicted"/>
<keyword evidence="2 5" id="KW-0812">Transmembrane</keyword>
<keyword evidence="4 5" id="KW-0472">Membrane</keyword>
<reference evidence="7" key="1">
    <citation type="submission" date="2020-06" db="EMBL/GenBank/DDBJ databases">
        <authorList>
            <person name="Li T."/>
            <person name="Hu X."/>
            <person name="Zhang T."/>
            <person name="Song X."/>
            <person name="Zhang H."/>
            <person name="Dai N."/>
            <person name="Sheng W."/>
            <person name="Hou X."/>
            <person name="Wei L."/>
        </authorList>
    </citation>
    <scope>NUCLEOTIDE SEQUENCE</scope>
    <source>
        <strain evidence="7">KEN1</strain>
        <tissue evidence="7">Leaf</tissue>
    </source>
</reference>
<name>A0AAW2U2R8_9LAMI</name>
<dbReference type="PANTHER" id="PTHR47681:SF3">
    <property type="entry name" value="PHOSPHATIDYLINOSITOL N-ACETYLGLUCOSAMINYLTRANSFERASE SUBUNIT P-RELATED"/>
    <property type="match status" value="1"/>
</dbReference>
<protein>
    <submittedName>
        <fullName evidence="7">Phosphatidylinositol N-acetylglucosaminyltransferase subunit P</fullName>
    </submittedName>
</protein>